<feature type="region of interest" description="Disordered" evidence="13">
    <location>
        <begin position="57"/>
        <end position="85"/>
    </location>
</feature>
<keyword evidence="10 14" id="KW-1133">Transmembrane helix</keyword>
<evidence type="ECO:0000256" key="1">
    <source>
        <dbReference type="ARBA" id="ARBA00003195"/>
    </source>
</evidence>
<keyword evidence="6" id="KW-0679">Respiratory chain</keyword>
<evidence type="ECO:0000256" key="4">
    <source>
        <dbReference type="ARBA" id="ARBA00016392"/>
    </source>
</evidence>
<comment type="subcellular location">
    <subcellularLocation>
        <location evidence="2">Mitochondrion inner membrane</location>
        <topology evidence="2">Single-pass membrane protein</topology>
        <orientation evidence="2">Matrix side</orientation>
    </subcellularLocation>
</comment>
<feature type="compositionally biased region" description="Polar residues" evidence="13">
    <location>
        <begin position="74"/>
        <end position="85"/>
    </location>
</feature>
<evidence type="ECO:0000313" key="16">
    <source>
        <dbReference type="Proteomes" id="UP000245884"/>
    </source>
</evidence>
<reference evidence="15 16" key="1">
    <citation type="journal article" date="2018" name="Mol. Biol. Evol.">
        <title>Broad Genomic Sampling Reveals a Smut Pathogenic Ancestry of the Fungal Clade Ustilaginomycotina.</title>
        <authorList>
            <person name="Kijpornyongpan T."/>
            <person name="Mondo S.J."/>
            <person name="Barry K."/>
            <person name="Sandor L."/>
            <person name="Lee J."/>
            <person name="Lipzen A."/>
            <person name="Pangilinan J."/>
            <person name="LaButti K."/>
            <person name="Hainaut M."/>
            <person name="Henrissat B."/>
            <person name="Grigoriev I.V."/>
            <person name="Spatafora J.W."/>
            <person name="Aime M.C."/>
        </authorList>
    </citation>
    <scope>NUCLEOTIDE SEQUENCE [LARGE SCALE GENOMIC DNA]</scope>
    <source>
        <strain evidence="15 16">MCA 5214</strain>
    </source>
</reference>
<dbReference type="OrthoDB" id="1920692at2759"/>
<evidence type="ECO:0000256" key="14">
    <source>
        <dbReference type="SAM" id="Phobius"/>
    </source>
</evidence>
<evidence type="ECO:0000256" key="2">
    <source>
        <dbReference type="ARBA" id="ARBA00004298"/>
    </source>
</evidence>
<evidence type="ECO:0000256" key="3">
    <source>
        <dbReference type="ARBA" id="ARBA00009960"/>
    </source>
</evidence>
<evidence type="ECO:0000313" key="15">
    <source>
        <dbReference type="EMBL" id="PWN25211.1"/>
    </source>
</evidence>
<keyword evidence="8" id="KW-0999">Mitochondrion inner membrane</keyword>
<dbReference type="GeneID" id="37026412"/>
<dbReference type="STRING" id="1569628.A0A316ULF0"/>
<dbReference type="PANTHER" id="PTHR17098:SF2">
    <property type="entry name" value="NADH DEHYDROGENASE [UBIQUINONE] 1 ALPHA SUBCOMPLEX SUBUNIT 1"/>
    <property type="match status" value="1"/>
</dbReference>
<evidence type="ECO:0000256" key="9">
    <source>
        <dbReference type="ARBA" id="ARBA00022982"/>
    </source>
</evidence>
<keyword evidence="5" id="KW-0813">Transport</keyword>
<dbReference type="Proteomes" id="UP000245884">
    <property type="component" value="Unassembled WGS sequence"/>
</dbReference>
<protein>
    <recommendedName>
        <fullName evidence="4">NADH dehydrogenase [ubiquinone] 1 alpha subcomplex subunit 1</fullName>
    </recommendedName>
</protein>
<dbReference type="AlphaFoldDB" id="A0A316ULF0"/>
<evidence type="ECO:0000256" key="5">
    <source>
        <dbReference type="ARBA" id="ARBA00022448"/>
    </source>
</evidence>
<evidence type="ECO:0000256" key="13">
    <source>
        <dbReference type="SAM" id="MobiDB-lite"/>
    </source>
</evidence>
<dbReference type="RefSeq" id="XP_025359823.1">
    <property type="nucleotide sequence ID" value="XM_025504589.1"/>
</dbReference>
<keyword evidence="9" id="KW-0249">Electron transport</keyword>
<accession>A0A316ULF0</accession>
<organism evidence="15 16">
    <name type="scientific">Jaminaea rosea</name>
    <dbReference type="NCBI Taxonomy" id="1569628"/>
    <lineage>
        <taxon>Eukaryota</taxon>
        <taxon>Fungi</taxon>
        <taxon>Dikarya</taxon>
        <taxon>Basidiomycota</taxon>
        <taxon>Ustilaginomycotina</taxon>
        <taxon>Exobasidiomycetes</taxon>
        <taxon>Microstromatales</taxon>
        <taxon>Microstromatales incertae sedis</taxon>
        <taxon>Jaminaea</taxon>
    </lineage>
</organism>
<keyword evidence="16" id="KW-1185">Reference proteome</keyword>
<evidence type="ECO:0000256" key="6">
    <source>
        <dbReference type="ARBA" id="ARBA00022660"/>
    </source>
</evidence>
<keyword evidence="11" id="KW-0496">Mitochondrion</keyword>
<sequence length="85" mass="9447">MPVPFEALIPMGLVGVMFFTTGTAYKGLKMIRNDGKPQRSNIDNFDVMMMNRDERLTGSQRGQSMEAIAPKEFATNSAWSTEKVG</sequence>
<comment type="similarity">
    <text evidence="3">Belongs to the complex I NDUFA1 subunit family.</text>
</comment>
<dbReference type="GO" id="GO:0005743">
    <property type="term" value="C:mitochondrial inner membrane"/>
    <property type="evidence" value="ECO:0007669"/>
    <property type="project" value="UniProtKB-SubCell"/>
</dbReference>
<comment type="function">
    <text evidence="1">Accessory subunit of the mitochondrial membrane respiratory chain NADH dehydrogenase (Complex I), that is believed not to be involved in catalysis. Complex I functions in the transfer of electrons from NADH to the respiratory chain. The immediate electron acceptor for the enzyme is believed to be ubiquinone.</text>
</comment>
<evidence type="ECO:0000256" key="12">
    <source>
        <dbReference type="ARBA" id="ARBA00023136"/>
    </source>
</evidence>
<dbReference type="EMBL" id="KZ819677">
    <property type="protein sequence ID" value="PWN25211.1"/>
    <property type="molecule type" value="Genomic_DNA"/>
</dbReference>
<evidence type="ECO:0000256" key="7">
    <source>
        <dbReference type="ARBA" id="ARBA00022692"/>
    </source>
</evidence>
<evidence type="ECO:0000256" key="11">
    <source>
        <dbReference type="ARBA" id="ARBA00023128"/>
    </source>
</evidence>
<evidence type="ECO:0000256" key="10">
    <source>
        <dbReference type="ARBA" id="ARBA00022989"/>
    </source>
</evidence>
<name>A0A316ULF0_9BASI</name>
<dbReference type="PANTHER" id="PTHR17098">
    <property type="entry name" value="NADH-UBIQUINONE OXIDOREDUCTASE MWFE SUBUNIT"/>
    <property type="match status" value="1"/>
</dbReference>
<keyword evidence="12 14" id="KW-0472">Membrane</keyword>
<dbReference type="Pfam" id="PF15879">
    <property type="entry name" value="MWFE"/>
    <property type="match status" value="1"/>
</dbReference>
<evidence type="ECO:0000256" key="8">
    <source>
        <dbReference type="ARBA" id="ARBA00022792"/>
    </source>
</evidence>
<gene>
    <name evidence="15" type="ORF">BDZ90DRAFT_223817</name>
</gene>
<proteinExistence type="inferred from homology"/>
<dbReference type="InterPro" id="IPR017384">
    <property type="entry name" value="NADH_Ub_cplx-1_asu_su-1"/>
</dbReference>
<feature type="transmembrane region" description="Helical" evidence="14">
    <location>
        <begin position="7"/>
        <end position="28"/>
    </location>
</feature>
<keyword evidence="7 14" id="KW-0812">Transmembrane</keyword>